<keyword evidence="1" id="KW-0472">Membrane</keyword>
<keyword evidence="1" id="KW-0812">Transmembrane</keyword>
<evidence type="ECO:0000256" key="1">
    <source>
        <dbReference type="SAM" id="Phobius"/>
    </source>
</evidence>
<proteinExistence type="predicted"/>
<sequence length="109" mass="12300">MSDGIAIAFWIVVLIGVYVLTRKINLWRTQRAAGRLIKELEREQAFDPGSAVALPDVQRNYFRAGVRSFRPEGLKMLLAVEMIAMTAEGRFYLKQRPERQLSGAETTGS</sequence>
<protein>
    <submittedName>
        <fullName evidence="2">Uncharacterized protein</fullName>
    </submittedName>
</protein>
<dbReference type="AlphaFoldDB" id="A0AA41R574"/>
<evidence type="ECO:0000313" key="3">
    <source>
        <dbReference type="Proteomes" id="UP001165427"/>
    </source>
</evidence>
<keyword evidence="1" id="KW-1133">Transmembrane helix</keyword>
<keyword evidence="3" id="KW-1185">Reference proteome</keyword>
<feature type="transmembrane region" description="Helical" evidence="1">
    <location>
        <begin position="6"/>
        <end position="21"/>
    </location>
</feature>
<organism evidence="2 3">
    <name type="scientific">Desulfatitalea alkaliphila</name>
    <dbReference type="NCBI Taxonomy" id="2929485"/>
    <lineage>
        <taxon>Bacteria</taxon>
        <taxon>Pseudomonadati</taxon>
        <taxon>Thermodesulfobacteriota</taxon>
        <taxon>Desulfobacteria</taxon>
        <taxon>Desulfobacterales</taxon>
        <taxon>Desulfosarcinaceae</taxon>
        <taxon>Desulfatitalea</taxon>
    </lineage>
</organism>
<name>A0AA41R574_9BACT</name>
<comment type="caution">
    <text evidence="2">The sequence shown here is derived from an EMBL/GenBank/DDBJ whole genome shotgun (WGS) entry which is preliminary data.</text>
</comment>
<evidence type="ECO:0000313" key="2">
    <source>
        <dbReference type="EMBL" id="MCJ8501235.1"/>
    </source>
</evidence>
<dbReference type="RefSeq" id="WP_246908030.1">
    <property type="nucleotide sequence ID" value="NZ_JALJRB010000011.1"/>
</dbReference>
<reference evidence="2" key="1">
    <citation type="submission" date="2022-04" db="EMBL/GenBank/DDBJ databases">
        <title>Desulfatitalea alkaliphila sp. nov., a novel anaerobic sulfate-reducing bacterium isolated from terrestrial mud volcano, Taman Peninsula, Russia.</title>
        <authorList>
            <person name="Khomyakova M.A."/>
            <person name="Merkel A.Y."/>
            <person name="Slobodkin A.I."/>
        </authorList>
    </citation>
    <scope>NUCLEOTIDE SEQUENCE</scope>
    <source>
        <strain evidence="2">M08but</strain>
    </source>
</reference>
<gene>
    <name evidence="2" type="ORF">MRX98_11680</name>
</gene>
<dbReference type="Proteomes" id="UP001165427">
    <property type="component" value="Unassembled WGS sequence"/>
</dbReference>
<dbReference type="EMBL" id="JALJRB010000011">
    <property type="protein sequence ID" value="MCJ8501235.1"/>
    <property type="molecule type" value="Genomic_DNA"/>
</dbReference>
<accession>A0AA41R574</accession>